<proteinExistence type="predicted"/>
<feature type="compositionally biased region" description="Pro residues" evidence="1">
    <location>
        <begin position="76"/>
        <end position="92"/>
    </location>
</feature>
<evidence type="ECO:0000313" key="4">
    <source>
        <dbReference type="Proteomes" id="UP000249497"/>
    </source>
</evidence>
<dbReference type="AlphaFoldDB" id="A0A8T8WU74"/>
<gene>
    <name evidence="3" type="ORF">BO86DRAFT_391055</name>
</gene>
<feature type="region of interest" description="Disordered" evidence="1">
    <location>
        <begin position="69"/>
        <end position="92"/>
    </location>
</feature>
<sequence length="92" mass="10025">MPMRCGCAHQPLLLLRTIPLFANRALFETGWFATQTQDTTPSYTQRMPCMPMTASGCVTDGWMGCCGRADGRAHDPPPPPPPPPPPYSGCYV</sequence>
<protein>
    <recommendedName>
        <fullName evidence="5">Secreted protein</fullName>
    </recommendedName>
</protein>
<evidence type="ECO:0008006" key="5">
    <source>
        <dbReference type="Google" id="ProtNLM"/>
    </source>
</evidence>
<evidence type="ECO:0000256" key="2">
    <source>
        <dbReference type="SAM" id="SignalP"/>
    </source>
</evidence>
<evidence type="ECO:0000313" key="3">
    <source>
        <dbReference type="EMBL" id="RAH79341.1"/>
    </source>
</evidence>
<name>A0A8T8WU74_ASPJA</name>
<keyword evidence="4" id="KW-1185">Reference proteome</keyword>
<dbReference type="GeneID" id="37176211"/>
<reference evidence="3 4" key="1">
    <citation type="submission" date="2018-02" db="EMBL/GenBank/DDBJ databases">
        <title>The genomes of Aspergillus section Nigri reveals drivers in fungal speciation.</title>
        <authorList>
            <consortium name="DOE Joint Genome Institute"/>
            <person name="Vesth T.C."/>
            <person name="Nybo J."/>
            <person name="Theobald S."/>
            <person name="Brandl J."/>
            <person name="Frisvad J.C."/>
            <person name="Nielsen K.F."/>
            <person name="Lyhne E.K."/>
            <person name="Kogle M.E."/>
            <person name="Kuo A."/>
            <person name="Riley R."/>
            <person name="Clum A."/>
            <person name="Nolan M."/>
            <person name="Lipzen A."/>
            <person name="Salamov A."/>
            <person name="Henrissat B."/>
            <person name="Wiebenga A."/>
            <person name="De vries R.P."/>
            <person name="Grigoriev I.V."/>
            <person name="Mortensen U.H."/>
            <person name="Andersen M.R."/>
            <person name="Baker S.E."/>
        </authorList>
    </citation>
    <scope>NUCLEOTIDE SEQUENCE [LARGE SCALE GENOMIC DNA]</scope>
    <source>
        <strain evidence="3 4">CBS 114.51</strain>
    </source>
</reference>
<dbReference type="Proteomes" id="UP000249497">
    <property type="component" value="Unassembled WGS sequence"/>
</dbReference>
<dbReference type="EMBL" id="KZ824815">
    <property type="protein sequence ID" value="RAH79341.1"/>
    <property type="molecule type" value="Genomic_DNA"/>
</dbReference>
<keyword evidence="2" id="KW-0732">Signal</keyword>
<feature type="signal peptide" evidence="2">
    <location>
        <begin position="1"/>
        <end position="27"/>
    </location>
</feature>
<feature type="chain" id="PRO_5035944399" description="Secreted protein" evidence="2">
    <location>
        <begin position="28"/>
        <end position="92"/>
    </location>
</feature>
<accession>A0A8T8WU74</accession>
<dbReference type="RefSeq" id="XP_025525235.1">
    <property type="nucleotide sequence ID" value="XM_025672519.1"/>
</dbReference>
<organism evidence="3 4">
    <name type="scientific">Aspergillus japonicus CBS 114.51</name>
    <dbReference type="NCBI Taxonomy" id="1448312"/>
    <lineage>
        <taxon>Eukaryota</taxon>
        <taxon>Fungi</taxon>
        <taxon>Dikarya</taxon>
        <taxon>Ascomycota</taxon>
        <taxon>Pezizomycotina</taxon>
        <taxon>Eurotiomycetes</taxon>
        <taxon>Eurotiomycetidae</taxon>
        <taxon>Eurotiales</taxon>
        <taxon>Aspergillaceae</taxon>
        <taxon>Aspergillus</taxon>
        <taxon>Aspergillus subgen. Circumdati</taxon>
    </lineage>
</organism>
<evidence type="ECO:0000256" key="1">
    <source>
        <dbReference type="SAM" id="MobiDB-lite"/>
    </source>
</evidence>